<comment type="similarity">
    <text evidence="1">Belongs to the FHY3/FAR1 family.</text>
</comment>
<evidence type="ECO:0000313" key="4">
    <source>
        <dbReference type="EMBL" id="KAK4597890.1"/>
    </source>
</evidence>
<evidence type="ECO:0000313" key="5">
    <source>
        <dbReference type="Proteomes" id="UP001324115"/>
    </source>
</evidence>
<comment type="subcellular location">
    <subcellularLocation>
        <location evidence="1">Nucleus</location>
    </subcellularLocation>
</comment>
<dbReference type="InterPro" id="IPR004330">
    <property type="entry name" value="FAR1_DNA_bnd_dom"/>
</dbReference>
<dbReference type="GO" id="GO:0005634">
    <property type="term" value="C:nucleus"/>
    <property type="evidence" value="ECO:0007669"/>
    <property type="project" value="UniProtKB-SubCell"/>
</dbReference>
<dbReference type="GO" id="GO:0006355">
    <property type="term" value="P:regulation of DNA-templated transcription"/>
    <property type="evidence" value="ECO:0007669"/>
    <property type="project" value="UniProtKB-UniRule"/>
</dbReference>
<dbReference type="InterPro" id="IPR031052">
    <property type="entry name" value="FHY3/FAR1"/>
</dbReference>
<name>A0AAN7FX12_QUERU</name>
<dbReference type="GO" id="GO:0008270">
    <property type="term" value="F:zinc ion binding"/>
    <property type="evidence" value="ECO:0007669"/>
    <property type="project" value="UniProtKB-UniRule"/>
</dbReference>
<dbReference type="AlphaFoldDB" id="A0AAN7FX12"/>
<dbReference type="PANTHER" id="PTHR31669:SF302">
    <property type="entry name" value="PROTEIN FAR1-RELATED SEQUENCE"/>
    <property type="match status" value="1"/>
</dbReference>
<dbReference type="Proteomes" id="UP001324115">
    <property type="component" value="Unassembled WGS sequence"/>
</dbReference>
<feature type="compositionally biased region" description="Acidic residues" evidence="2">
    <location>
        <begin position="625"/>
        <end position="644"/>
    </location>
</feature>
<keyword evidence="1" id="KW-0479">Metal-binding</keyword>
<comment type="function">
    <text evidence="1">Putative transcription activator involved in regulating light control of development.</text>
</comment>
<comment type="caution">
    <text evidence="4">The sequence shown here is derived from an EMBL/GenBank/DDBJ whole genome shotgun (WGS) entry which is preliminary data.</text>
</comment>
<protein>
    <recommendedName>
        <fullName evidence="1">Protein FAR1-RELATED SEQUENCE</fullName>
    </recommendedName>
</protein>
<dbReference type="PANTHER" id="PTHR31669">
    <property type="entry name" value="PROTEIN FAR1-RELATED SEQUENCE 10-RELATED"/>
    <property type="match status" value="1"/>
</dbReference>
<dbReference type="Pfam" id="PF03101">
    <property type="entry name" value="FAR1"/>
    <property type="match status" value="1"/>
</dbReference>
<reference evidence="4 5" key="1">
    <citation type="journal article" date="2023" name="G3 (Bethesda)">
        <title>A haplotype-resolved chromosome-scale genome for Quercus rubra L. provides insights into the genetics of adaptive traits for red oak species.</title>
        <authorList>
            <person name="Kapoor B."/>
            <person name="Jenkins J."/>
            <person name="Schmutz J."/>
            <person name="Zhebentyayeva T."/>
            <person name="Kuelheim C."/>
            <person name="Coggeshall M."/>
            <person name="Heim C."/>
            <person name="Lasky J.R."/>
            <person name="Leites L."/>
            <person name="Islam-Faridi N."/>
            <person name="Romero-Severson J."/>
            <person name="DeLeo V.L."/>
            <person name="Lucas S.M."/>
            <person name="Lazic D."/>
            <person name="Gailing O."/>
            <person name="Carlson J."/>
            <person name="Staton M."/>
        </authorList>
    </citation>
    <scope>NUCLEOTIDE SEQUENCE [LARGE SCALE GENOMIC DNA]</scope>
    <source>
        <strain evidence="4">Pseudo-F2</strain>
    </source>
</reference>
<proteinExistence type="inferred from homology"/>
<keyword evidence="1" id="KW-0539">Nucleus</keyword>
<dbReference type="EMBL" id="JAXUIC010000003">
    <property type="protein sequence ID" value="KAK4597890.1"/>
    <property type="molecule type" value="Genomic_DNA"/>
</dbReference>
<evidence type="ECO:0000259" key="3">
    <source>
        <dbReference type="Pfam" id="PF03101"/>
    </source>
</evidence>
<feature type="domain" description="FAR1" evidence="3">
    <location>
        <begin position="11"/>
        <end position="107"/>
    </location>
</feature>
<sequence>MQFDSLDDVETFYKKIAKKEGFGIRISMSKKAPRSDDVTSHIYVCCSEGQRKTKNVLDSGLSRDDKNMARRSCSSLKTGCEAMLRVMKNKKLQKWVVKGFNNNHNYGIISSKSSLVENFGEGGLPIGKVALMVNVGDQTFTSKDCWNHLKNVRGKNLYAGDASVVLNYCQKQEAQNSNFFYAIQCDDVGHMVNFFWVDTRSRMAYQYFGNVVTLDTTYKTNKYDMPFNPFMGLNYHYQSILFGLMWGKESKSIIMNQDLAMGAAIAKVFLRTRYRLCLWHIKKKFTEKLSHIYHKKPIFKRELKRCISESPSVEKFEEKNEWLEGLYNIRESWISVYNRNTFFARMNTTQRSESMNVFFDSFVNSRTTLQDFVVKFAKKDFDSRHKTPSLVIGSKMEPQAASIYTRIIFSKFQKELVSSNHLTKEKVEKNGTFYRYKVTSSFDPDDAFIVKLNLESKIPSHYILQRWTKEANKKLKRVEYRSSFEDEHHMSRALRSIHVCQRASQLSYLAEKSEDIYKMIISDLDHTFKKAFGIENDLFEDKEDDEMDMHHKSGELVDIVEVEDCSIIVPLNIKDPHVSQTKGRKKSGLEISLAHATTKRRSCQLCGGYGHNRHTCKQYNGEGSDYQDEENITEVDDNDIDDLA</sequence>
<keyword evidence="5" id="KW-1185">Reference proteome</keyword>
<feature type="region of interest" description="Disordered" evidence="2">
    <location>
        <begin position="621"/>
        <end position="644"/>
    </location>
</feature>
<organism evidence="4 5">
    <name type="scientific">Quercus rubra</name>
    <name type="common">Northern red oak</name>
    <name type="synonym">Quercus borealis</name>
    <dbReference type="NCBI Taxonomy" id="3512"/>
    <lineage>
        <taxon>Eukaryota</taxon>
        <taxon>Viridiplantae</taxon>
        <taxon>Streptophyta</taxon>
        <taxon>Embryophyta</taxon>
        <taxon>Tracheophyta</taxon>
        <taxon>Spermatophyta</taxon>
        <taxon>Magnoliopsida</taxon>
        <taxon>eudicotyledons</taxon>
        <taxon>Gunneridae</taxon>
        <taxon>Pentapetalae</taxon>
        <taxon>rosids</taxon>
        <taxon>fabids</taxon>
        <taxon>Fagales</taxon>
        <taxon>Fagaceae</taxon>
        <taxon>Quercus</taxon>
    </lineage>
</organism>
<evidence type="ECO:0000256" key="1">
    <source>
        <dbReference type="RuleBase" id="RU367018"/>
    </source>
</evidence>
<gene>
    <name evidence="4" type="ORF">RGQ29_015419</name>
</gene>
<keyword evidence="1" id="KW-0863">Zinc-finger</keyword>
<evidence type="ECO:0000256" key="2">
    <source>
        <dbReference type="SAM" id="MobiDB-lite"/>
    </source>
</evidence>
<accession>A0AAN7FX12</accession>
<keyword evidence="1" id="KW-0862">Zinc</keyword>